<dbReference type="PANTHER" id="PTHR30545:SF2">
    <property type="entry name" value="SUGAR FERMENTATION STIMULATION PROTEIN A"/>
    <property type="match status" value="1"/>
</dbReference>
<evidence type="ECO:0000259" key="3">
    <source>
        <dbReference type="Pfam" id="PF17746"/>
    </source>
</evidence>
<dbReference type="CDD" id="cd22359">
    <property type="entry name" value="SfsA-like_bacterial"/>
    <property type="match status" value="1"/>
</dbReference>
<evidence type="ECO:0000259" key="2">
    <source>
        <dbReference type="Pfam" id="PF03749"/>
    </source>
</evidence>
<dbReference type="InterPro" id="IPR005224">
    <property type="entry name" value="SfsA"/>
</dbReference>
<dbReference type="EMBL" id="DQ366744">
    <property type="protein sequence ID" value="ABE11503.1"/>
    <property type="molecule type" value="Genomic_DNA"/>
</dbReference>
<name>Q1PJ76_PROMR</name>
<dbReference type="GO" id="GO:0003677">
    <property type="term" value="F:DNA binding"/>
    <property type="evidence" value="ECO:0007669"/>
    <property type="project" value="InterPro"/>
</dbReference>
<dbReference type="Gene3D" id="2.40.50.580">
    <property type="match status" value="1"/>
</dbReference>
<dbReference type="Gene3D" id="3.40.1350.60">
    <property type="match status" value="1"/>
</dbReference>
<reference evidence="4" key="2">
    <citation type="submission" date="2006-04" db="EMBL/GenBank/DDBJ databases">
        <title>Sequencing of the draft fosmids and assembly of Prochlorococcus marinus environmental genome fragment.</title>
        <authorList>
            <consortium name="US DOE Joint Genome Institute (JGI)"/>
            <person name="Copeland A."/>
            <person name="Lucas S."/>
            <person name="Lapidus A."/>
            <person name="Barry K."/>
            <person name="Detter J.C."/>
            <person name="Glavina T."/>
            <person name="Hammon N."/>
            <person name="Israni S."/>
            <person name="Richardson P."/>
        </authorList>
    </citation>
    <scope>NUCLEOTIDE SEQUENCE</scope>
</reference>
<proteinExistence type="inferred from homology"/>
<dbReference type="Pfam" id="PF03749">
    <property type="entry name" value="SfsA"/>
    <property type="match status" value="1"/>
</dbReference>
<gene>
    <name evidence="1" type="primary">sfsA</name>
    <name evidence="4" type="ORF">HOT0M-8G12_0002</name>
</gene>
<dbReference type="HAMAP" id="MF_00095">
    <property type="entry name" value="SfsA"/>
    <property type="match status" value="1"/>
</dbReference>
<protein>
    <recommendedName>
        <fullName evidence="1">Sugar fermentation stimulation protein homolog</fullName>
    </recommendedName>
</protein>
<sequence length="252" mass="28696">MTNNIFMNARIIEFDPLTEGVLIKRYKRFLADIKLETGEIVTAHCANTGPMKGLLREGAKVRISVSSSPKRKLPYTWEQICVLNEKNEEVWVGINTLFANKLIKKVIEKNLLNKIIGEIETIKSEVPYGKDKKSRIDFFLTPKSSNPDKRNIYLEVKNTTWIQENVALFPDTVTKRGQKHLKELKELIPESKSVLVLCITRSDACFFAPGDAADPLYGNLFRESLNAGMISIPCSFEFHKDHVTWNGIKPLK</sequence>
<dbReference type="InterPro" id="IPR041465">
    <property type="entry name" value="SfsA_N"/>
</dbReference>
<dbReference type="PANTHER" id="PTHR30545">
    <property type="entry name" value="SUGAR FERMENTATION STIMULATION PROTEIN A"/>
    <property type="match status" value="1"/>
</dbReference>
<feature type="domain" description="Sugar fermentation stimulation protein C-terminal" evidence="2">
    <location>
        <begin position="98"/>
        <end position="240"/>
    </location>
</feature>
<dbReference type="InterPro" id="IPR040452">
    <property type="entry name" value="SfsA_C"/>
</dbReference>
<dbReference type="AlphaFoldDB" id="Q1PJ76"/>
<dbReference type="NCBIfam" id="TIGR00230">
    <property type="entry name" value="sfsA"/>
    <property type="match status" value="1"/>
</dbReference>
<feature type="domain" description="SfsA N-terminal OB" evidence="3">
    <location>
        <begin position="23"/>
        <end position="94"/>
    </location>
</feature>
<evidence type="ECO:0000313" key="4">
    <source>
        <dbReference type="EMBL" id="ABE11503.1"/>
    </source>
</evidence>
<comment type="similarity">
    <text evidence="1">Belongs to the SfsA family.</text>
</comment>
<dbReference type="Pfam" id="PF17746">
    <property type="entry name" value="SfsA_N"/>
    <property type="match status" value="1"/>
</dbReference>
<reference evidence="4" key="1">
    <citation type="journal article" date="2006" name="Science">
        <title>Genomic islands and the ecology and evolution of Prochlorococcus.</title>
        <authorList>
            <person name="Coleman M.L."/>
            <person name="Sullivan M.B."/>
            <person name="Martiny A.C."/>
            <person name="Steglich C."/>
            <person name="Barry K."/>
            <person name="Delong E.F."/>
            <person name="Chisholm S.W."/>
        </authorList>
    </citation>
    <scope>NUCLEOTIDE SEQUENCE</scope>
</reference>
<accession>Q1PJ76</accession>
<evidence type="ECO:0000256" key="1">
    <source>
        <dbReference type="HAMAP-Rule" id="MF_00095"/>
    </source>
</evidence>
<organism evidence="4">
    <name type="scientific">uncultured Prochlorococcus marinus clone HOT0M-8G12</name>
    <dbReference type="NCBI Taxonomy" id="379396"/>
    <lineage>
        <taxon>Bacteria</taxon>
        <taxon>Bacillati</taxon>
        <taxon>Cyanobacteriota</taxon>
        <taxon>Cyanophyceae</taxon>
        <taxon>Synechococcales</taxon>
        <taxon>Prochlorococcaceae</taxon>
        <taxon>Prochlorococcus</taxon>
    </lineage>
</organism>